<dbReference type="HOGENOM" id="CLU_2256555_0_0_1"/>
<dbReference type="InParanoid" id="W4KLL4"/>
<dbReference type="eggNOG" id="ENOG502SRR0">
    <property type="taxonomic scope" value="Eukaryota"/>
</dbReference>
<protein>
    <submittedName>
        <fullName evidence="3">Uncharacterized protein</fullName>
    </submittedName>
</protein>
<gene>
    <name evidence="3" type="ORF">HETIRDRAFT_308256</name>
</gene>
<dbReference type="EMBL" id="KI925454">
    <property type="protein sequence ID" value="ETW86717.1"/>
    <property type="molecule type" value="Genomic_DNA"/>
</dbReference>
<dbReference type="AlphaFoldDB" id="W4KLL4"/>
<feature type="non-terminal residue" evidence="3">
    <location>
        <position position="1"/>
    </location>
</feature>
<dbReference type="RefSeq" id="XP_009540712.1">
    <property type="nucleotide sequence ID" value="XM_009542417.1"/>
</dbReference>
<reference evidence="3 4" key="1">
    <citation type="journal article" date="2012" name="New Phytol.">
        <title>Insight into trade-off between wood decay and parasitism from the genome of a fungal forest pathogen.</title>
        <authorList>
            <person name="Olson A."/>
            <person name="Aerts A."/>
            <person name="Asiegbu F."/>
            <person name="Belbahri L."/>
            <person name="Bouzid O."/>
            <person name="Broberg A."/>
            <person name="Canback B."/>
            <person name="Coutinho P.M."/>
            <person name="Cullen D."/>
            <person name="Dalman K."/>
            <person name="Deflorio G."/>
            <person name="van Diepen L.T."/>
            <person name="Dunand C."/>
            <person name="Duplessis S."/>
            <person name="Durling M."/>
            <person name="Gonthier P."/>
            <person name="Grimwood J."/>
            <person name="Fossdal C.G."/>
            <person name="Hansson D."/>
            <person name="Henrissat B."/>
            <person name="Hietala A."/>
            <person name="Himmelstrand K."/>
            <person name="Hoffmeister D."/>
            <person name="Hogberg N."/>
            <person name="James T.Y."/>
            <person name="Karlsson M."/>
            <person name="Kohler A."/>
            <person name="Kues U."/>
            <person name="Lee Y.H."/>
            <person name="Lin Y.C."/>
            <person name="Lind M."/>
            <person name="Lindquist E."/>
            <person name="Lombard V."/>
            <person name="Lucas S."/>
            <person name="Lunden K."/>
            <person name="Morin E."/>
            <person name="Murat C."/>
            <person name="Park J."/>
            <person name="Raffaello T."/>
            <person name="Rouze P."/>
            <person name="Salamov A."/>
            <person name="Schmutz J."/>
            <person name="Solheim H."/>
            <person name="Stahlberg J."/>
            <person name="Velez H."/>
            <person name="de Vries R.P."/>
            <person name="Wiebenga A."/>
            <person name="Woodward S."/>
            <person name="Yakovlev I."/>
            <person name="Garbelotto M."/>
            <person name="Martin F."/>
            <person name="Grigoriev I.V."/>
            <person name="Stenlid J."/>
        </authorList>
    </citation>
    <scope>NUCLEOTIDE SEQUENCE [LARGE SCALE GENOMIC DNA]</scope>
    <source>
        <strain evidence="3 4">TC 32-1</strain>
    </source>
</reference>
<proteinExistence type="predicted"/>
<organism evidence="3 4">
    <name type="scientific">Heterobasidion irregulare (strain TC 32-1)</name>
    <dbReference type="NCBI Taxonomy" id="747525"/>
    <lineage>
        <taxon>Eukaryota</taxon>
        <taxon>Fungi</taxon>
        <taxon>Dikarya</taxon>
        <taxon>Basidiomycota</taxon>
        <taxon>Agaricomycotina</taxon>
        <taxon>Agaricomycetes</taxon>
        <taxon>Russulales</taxon>
        <taxon>Bondarzewiaceae</taxon>
        <taxon>Heterobasidion</taxon>
        <taxon>Heterobasidion annosum species complex</taxon>
    </lineage>
</organism>
<dbReference type="GeneID" id="20669564"/>
<dbReference type="STRING" id="747525.W4KLL4"/>
<keyword evidence="2" id="KW-1133">Transmembrane helix</keyword>
<feature type="transmembrane region" description="Helical" evidence="2">
    <location>
        <begin position="54"/>
        <end position="72"/>
    </location>
</feature>
<evidence type="ECO:0000313" key="3">
    <source>
        <dbReference type="EMBL" id="ETW86717.1"/>
    </source>
</evidence>
<feature type="region of interest" description="Disordered" evidence="1">
    <location>
        <begin position="104"/>
        <end position="123"/>
    </location>
</feature>
<keyword evidence="2" id="KW-0472">Membrane</keyword>
<name>W4KLL4_HETIT</name>
<sequence length="123" mass="13368">YLPPPILDILNNRRLEAAKRAAIITTALKWLLDHVPLTVIPPQFRPGLMIAQRLVPYLGYVGGFLAWSWGAVKSFDKGYGVVLTATWLLPVALVPGTWEPDGFAPRPNNVADANSAEGCSKSS</sequence>
<keyword evidence="4" id="KW-1185">Reference proteome</keyword>
<dbReference type="KEGG" id="hir:HETIRDRAFT_308256"/>
<keyword evidence="2" id="KW-0812">Transmembrane</keyword>
<evidence type="ECO:0000256" key="2">
    <source>
        <dbReference type="SAM" id="Phobius"/>
    </source>
</evidence>
<accession>W4KLL4</accession>
<evidence type="ECO:0000256" key="1">
    <source>
        <dbReference type="SAM" id="MobiDB-lite"/>
    </source>
</evidence>
<dbReference type="Proteomes" id="UP000030671">
    <property type="component" value="Unassembled WGS sequence"/>
</dbReference>
<evidence type="ECO:0000313" key="4">
    <source>
        <dbReference type="Proteomes" id="UP000030671"/>
    </source>
</evidence>
<feature type="transmembrane region" description="Helical" evidence="2">
    <location>
        <begin position="78"/>
        <end position="98"/>
    </location>
</feature>
<dbReference type="OrthoDB" id="3247214at2759"/>